<feature type="domain" description="YMR265C-like C-terminal" evidence="2">
    <location>
        <begin position="262"/>
        <end position="449"/>
    </location>
</feature>
<dbReference type="GO" id="GO:0003723">
    <property type="term" value="F:RNA binding"/>
    <property type="evidence" value="ECO:0007669"/>
    <property type="project" value="TreeGrafter"/>
</dbReference>
<sequence>MEELRTKENMSSRGEGHYVLEKWNSCACELAVPSEVPEHAIKKLHIYDFDNTLFATPGPTEQLYTRELLNLLTSSVLPNGGWWNEPEFLRTAIKTSRDQPRRFSWNEEIVKLAERSYRAKDTVSIVLTGREEGKFQELIQYALQTARDHWECSPNEFRFNAVCLKKTAMSKYTSEYKKALMQDFLEYYPSLGELTIYDDRAHQIEAFKSFFRSLDLPSLQWFAIPVRPFTKSLPREQELKLIREMVSENNIRASSSSKKFDLAWTPKQIGYMLNMKSHRLLSMEVIKILRRMRGRRTFKPKLYEYPMYIPCAEPGKNIPALEVVKIWSNDGACAESEEKVQRTLQEFQQQQSGRCMVRFQVTDLAIAPSTHHNKKKPLEVYFRATPEPNRYTFSLFPEFIVTGHFYTRDEIEDIEAVTNRLTNSKKAIRWTPLDNAIPIKTSFEQFDKLASVPYIHD</sequence>
<dbReference type="Pfam" id="PF25108">
    <property type="entry name" value="YMR265C_C"/>
    <property type="match status" value="1"/>
</dbReference>
<comment type="caution">
    <text evidence="3">The sequence shown here is derived from an EMBL/GenBank/DDBJ whole genome shotgun (WGS) entry which is preliminary data.</text>
</comment>
<accession>H0GZN2</accession>
<dbReference type="AlphaFoldDB" id="H0GZN2"/>
<name>H0GZN2_SACCK</name>
<organism evidence="3 4">
    <name type="scientific">Saccharomyces cerevisiae x Saccharomyces kudriavzevii (strain VIN7)</name>
    <name type="common">Yeast</name>
    <dbReference type="NCBI Taxonomy" id="1095631"/>
    <lineage>
        <taxon>Eukaryota</taxon>
        <taxon>Fungi</taxon>
        <taxon>Dikarya</taxon>
        <taxon>Ascomycota</taxon>
        <taxon>Saccharomycotina</taxon>
        <taxon>Saccharomycetes</taxon>
        <taxon>Saccharomycetales</taxon>
        <taxon>Saccharomycetaceae</taxon>
        <taxon>Saccharomyces</taxon>
    </lineage>
</organism>
<dbReference type="GO" id="GO:0000494">
    <property type="term" value="P:box C/D sno(s)RNA 3'-end processing"/>
    <property type="evidence" value="ECO:0007669"/>
    <property type="project" value="TreeGrafter"/>
</dbReference>
<dbReference type="Proteomes" id="UP000009009">
    <property type="component" value="Unassembled WGS sequence"/>
</dbReference>
<dbReference type="InterPro" id="IPR018812">
    <property type="entry name" value="SAK_HAD"/>
</dbReference>
<dbReference type="GO" id="GO:0031428">
    <property type="term" value="C:box C/D methylation guide snoRNP complex"/>
    <property type="evidence" value="ECO:0007669"/>
    <property type="project" value="TreeGrafter"/>
</dbReference>
<proteinExistence type="predicted"/>
<evidence type="ECO:0000313" key="3">
    <source>
        <dbReference type="EMBL" id="EHN00753.1"/>
    </source>
</evidence>
<dbReference type="GO" id="GO:0032040">
    <property type="term" value="C:small-subunit processome"/>
    <property type="evidence" value="ECO:0007669"/>
    <property type="project" value="TreeGrafter"/>
</dbReference>
<protein>
    <submittedName>
        <fullName evidence="3">YMR265C-like protein</fullName>
    </submittedName>
</protein>
<evidence type="ECO:0000259" key="1">
    <source>
        <dbReference type="Pfam" id="PF10307"/>
    </source>
</evidence>
<dbReference type="InterPro" id="IPR056904">
    <property type="entry name" value="YMR265C_C"/>
</dbReference>
<evidence type="ECO:0000313" key="4">
    <source>
        <dbReference type="Proteomes" id="UP000009009"/>
    </source>
</evidence>
<dbReference type="HOGENOM" id="CLU_022771_1_1_1"/>
<dbReference type="Pfam" id="PF10307">
    <property type="entry name" value="HAD_SAK_1"/>
    <property type="match status" value="1"/>
</dbReference>
<gene>
    <name evidence="3" type="ORF">VIN7_9313</name>
</gene>
<dbReference type="GO" id="GO:1990259">
    <property type="term" value="F:histone H2AQ104 methyltransferase activity"/>
    <property type="evidence" value="ECO:0007669"/>
    <property type="project" value="TreeGrafter"/>
</dbReference>
<dbReference type="PANTHER" id="PTHR10335">
    <property type="entry name" value="RRNA 2-O-METHYLTRANSFERASE FIBRILLARIN"/>
    <property type="match status" value="1"/>
</dbReference>
<dbReference type="GO" id="GO:0008649">
    <property type="term" value="F:rRNA methyltransferase activity"/>
    <property type="evidence" value="ECO:0007669"/>
    <property type="project" value="TreeGrafter"/>
</dbReference>
<dbReference type="PhylomeDB" id="H0GZN2"/>
<dbReference type="EMBL" id="AGVY01000337">
    <property type="protein sequence ID" value="EHN00753.1"/>
    <property type="molecule type" value="Genomic_DNA"/>
</dbReference>
<feature type="domain" description="Swiss Army Knife RNA repair protein HAD" evidence="1">
    <location>
        <begin position="56"/>
        <end position="250"/>
    </location>
</feature>
<dbReference type="OrthoDB" id="5596992at2759"/>
<evidence type="ECO:0000259" key="2">
    <source>
        <dbReference type="Pfam" id="PF25108"/>
    </source>
</evidence>
<keyword evidence="4" id="KW-1185">Reference proteome</keyword>
<dbReference type="PANTHER" id="PTHR10335:SF26">
    <property type="entry name" value="AER281CP"/>
    <property type="match status" value="1"/>
</dbReference>
<reference evidence="3 4" key="1">
    <citation type="journal article" date="2012" name="FEMS Yeast Res.">
        <title>The genome sequence of the wine yeast VIN7 reveals an allotriploid hybrid genome with Saccharomyces cerevisiae and Saccharomyces kudriavzevii origins.</title>
        <authorList>
            <person name="Borneman A.R."/>
            <person name="Desany B.A."/>
            <person name="Riches D."/>
            <person name="Affourtit J.P."/>
            <person name="Forgan A.H."/>
            <person name="Pretorius I.S."/>
            <person name="Egholm M."/>
            <person name="Chambers P.J."/>
        </authorList>
    </citation>
    <scope>NUCLEOTIDE SEQUENCE [LARGE SCALE GENOMIC DNA]</scope>
    <source>
        <strain evidence="3 4">VIN7</strain>
    </source>
</reference>